<dbReference type="AlphaFoldDB" id="A0A6J1K799"/>
<sequence>MNRRFFFVLEKERRRKSLHITPLATAEVAKRGRETSLGWLRGEEKRRRGWRFKEASCRRWGEGKRNAGRGGDFKKLCAGGGGGRKRNTDGGRDLKKLRRGGDGEVKRNAAGGGGKVKRKANRDLGKWLRYDDESAMARNG</sequence>
<dbReference type="GeneID" id="111491792"/>
<name>A0A6J1K799_CUCMA</name>
<gene>
    <name evidence="3" type="primary">LOC111491792</name>
</gene>
<evidence type="ECO:0000313" key="3">
    <source>
        <dbReference type="RefSeq" id="XP_022996600.1"/>
    </source>
</evidence>
<feature type="compositionally biased region" description="Basic and acidic residues" evidence="1">
    <location>
        <begin position="86"/>
        <end position="107"/>
    </location>
</feature>
<dbReference type="KEGG" id="cmax:111491792"/>
<dbReference type="Proteomes" id="UP000504608">
    <property type="component" value="Unplaced"/>
</dbReference>
<organism evidence="2 3">
    <name type="scientific">Cucurbita maxima</name>
    <name type="common">Pumpkin</name>
    <name type="synonym">Winter squash</name>
    <dbReference type="NCBI Taxonomy" id="3661"/>
    <lineage>
        <taxon>Eukaryota</taxon>
        <taxon>Viridiplantae</taxon>
        <taxon>Streptophyta</taxon>
        <taxon>Embryophyta</taxon>
        <taxon>Tracheophyta</taxon>
        <taxon>Spermatophyta</taxon>
        <taxon>Magnoliopsida</taxon>
        <taxon>eudicotyledons</taxon>
        <taxon>Gunneridae</taxon>
        <taxon>Pentapetalae</taxon>
        <taxon>rosids</taxon>
        <taxon>fabids</taxon>
        <taxon>Cucurbitales</taxon>
        <taxon>Cucurbitaceae</taxon>
        <taxon>Cucurbiteae</taxon>
        <taxon>Cucurbita</taxon>
    </lineage>
</organism>
<accession>A0A6J1K799</accession>
<proteinExistence type="predicted"/>
<protein>
    <submittedName>
        <fullName evidence="3">Uncharacterized protein LOC111491792</fullName>
    </submittedName>
</protein>
<evidence type="ECO:0000313" key="2">
    <source>
        <dbReference type="Proteomes" id="UP000504608"/>
    </source>
</evidence>
<dbReference type="RefSeq" id="XP_022996600.1">
    <property type="nucleotide sequence ID" value="XM_023140832.1"/>
</dbReference>
<keyword evidence="2" id="KW-1185">Reference proteome</keyword>
<reference evidence="3" key="1">
    <citation type="submission" date="2025-08" db="UniProtKB">
        <authorList>
            <consortium name="RefSeq"/>
        </authorList>
    </citation>
    <scope>IDENTIFICATION</scope>
    <source>
        <tissue evidence="3">Young leaves</tissue>
    </source>
</reference>
<evidence type="ECO:0000256" key="1">
    <source>
        <dbReference type="SAM" id="MobiDB-lite"/>
    </source>
</evidence>
<feature type="region of interest" description="Disordered" evidence="1">
    <location>
        <begin position="76"/>
        <end position="118"/>
    </location>
</feature>